<evidence type="ECO:0000313" key="1">
    <source>
        <dbReference type="EMBL" id="CAB4190424.1"/>
    </source>
</evidence>
<dbReference type="EMBL" id="LR797147">
    <property type="protein sequence ID" value="CAB4190424.1"/>
    <property type="molecule type" value="Genomic_DNA"/>
</dbReference>
<reference evidence="1" key="1">
    <citation type="submission" date="2020-05" db="EMBL/GenBank/DDBJ databases">
        <authorList>
            <person name="Chiriac C."/>
            <person name="Salcher M."/>
            <person name="Ghai R."/>
            <person name="Kavagutti S V."/>
        </authorList>
    </citation>
    <scope>NUCLEOTIDE SEQUENCE</scope>
</reference>
<protein>
    <submittedName>
        <fullName evidence="1">Uncharacterized protein</fullName>
    </submittedName>
</protein>
<organism evidence="1">
    <name type="scientific">uncultured Caudovirales phage</name>
    <dbReference type="NCBI Taxonomy" id="2100421"/>
    <lineage>
        <taxon>Viruses</taxon>
        <taxon>Duplodnaviria</taxon>
        <taxon>Heunggongvirae</taxon>
        <taxon>Uroviricota</taxon>
        <taxon>Caudoviricetes</taxon>
        <taxon>Peduoviridae</taxon>
        <taxon>Maltschvirus</taxon>
        <taxon>Maltschvirus maltsch</taxon>
    </lineage>
</organism>
<proteinExistence type="predicted"/>
<name>A0A6J5RFI0_9CAUD</name>
<accession>A0A6J5RFI0</accession>
<gene>
    <name evidence="1" type="ORF">UFOVP1202_53</name>
</gene>
<sequence length="51" mass="5863">MEVKQIEAGEKSPAQRIKFKLEFALLMLGVGRVDEAGKMFDQVFKMLEEMD</sequence>